<dbReference type="FunFam" id="2.40.50.140:FF:000174">
    <property type="entry name" value="DNA replication licensing factor mcm10"/>
    <property type="match status" value="1"/>
</dbReference>
<dbReference type="Gene3D" id="2.40.50.140">
    <property type="entry name" value="Nucleic acid-binding proteins"/>
    <property type="match status" value="1"/>
</dbReference>
<sequence length="753" mass="84401">MAENMDDICDIDALADLLDEEDNEFQPSSSAATLVPEPQISESDILKKKLEDMEKQMALLKDQLKQQNDTKPSIVSTLKDVGLDFKSTPENKKAVKSEGSSLIHTQESDSSEDEEGNRTVNKYNEFGQFVKQRLAHQPTVDRLKGQNCPEGWKSKQGALTKLSGASVKPVVAPVTTDNGFTNPFFGIKIINPLIGSSTLMQRMEGRKQIKVSQIKIHMRGGDIKDDWVTMAVVVSKSEPRTSQKGKKYSIWKLSDLKDCTKQVSFFLFGEVFTTHWKMAIGSVIGILNPNFMKENNSEEISFTVDHHQKVLHIGGSKDLGWCRATRKDGSKCPSFVNKSECEFCIYHVQNEFKKSSAKRSEIQSHFSGTGLSTKDRLKQKVLGKEEVFYGGQIFTGKVVAPPASKAKDNKILDSLKMQSQAMRLKEEEENLAKKNIKTQFSERLLNPTAGTRNLLKCIEQAKSSKGPTPTSSPTAPMKSITAKDLIQQHQQKLLEMKAIQTKATQAAQLSPQLGRGLVQDQKEIDLSDEARLSKPHPKMMSAKLKALQLVRLKGPLQASNPNDPIQKPTTPKMQAKVRKRALNMSADEETKETADDEAEIPRPSKRSKAELDGLLEAKSAHSNLIDEFEVQQSELYFNKLERKEQMETKMLDTFEIKTTAVTCSKCNYTALSASELCRREGHPVRTIKAVKRFFQCKECKQRTISLDRLPKRPCTHCGSSNWDKAAMAKERKGPALPTEELLIRGEERKHLNC</sequence>
<dbReference type="Pfam" id="PF22379">
    <property type="entry name" value="OB_MCM10"/>
    <property type="match status" value="1"/>
</dbReference>
<evidence type="ECO:0000256" key="9">
    <source>
        <dbReference type="SAM" id="Coils"/>
    </source>
</evidence>
<dbReference type="PANTHER" id="PTHR13454:SF11">
    <property type="entry name" value="PROTEIN MCM10 HOMOLOG"/>
    <property type="match status" value="1"/>
</dbReference>
<keyword evidence="8" id="KW-0539">Nucleus</keyword>
<comment type="similarity">
    <text evidence="2">Belongs to the MCM10 family.</text>
</comment>
<dbReference type="InterPro" id="IPR012340">
    <property type="entry name" value="NA-bd_OB-fold"/>
</dbReference>
<protein>
    <recommendedName>
        <fullName evidence="3">Protein MCM10 homolog</fullName>
    </recommendedName>
</protein>
<comment type="subcellular location">
    <subcellularLocation>
        <location evidence="1">Nucleus</location>
    </subcellularLocation>
</comment>
<dbReference type="AlphaFoldDB" id="A0A8J2RV44"/>
<keyword evidence="4" id="KW-0235">DNA replication</keyword>
<evidence type="ECO:0000256" key="5">
    <source>
        <dbReference type="ARBA" id="ARBA00022723"/>
    </source>
</evidence>
<dbReference type="GO" id="GO:0003688">
    <property type="term" value="F:DNA replication origin binding"/>
    <property type="evidence" value="ECO:0007669"/>
    <property type="project" value="TreeGrafter"/>
</dbReference>
<keyword evidence="13" id="KW-1185">Reference proteome</keyword>
<comment type="caution">
    <text evidence="12">The sequence shown here is derived from an EMBL/GenBank/DDBJ whole genome shotgun (WGS) entry which is preliminary data.</text>
</comment>
<name>A0A8J2RV44_9CRUS</name>
<evidence type="ECO:0000256" key="8">
    <source>
        <dbReference type="ARBA" id="ARBA00023242"/>
    </source>
</evidence>
<feature type="compositionally biased region" description="Polar residues" evidence="10">
    <location>
        <begin position="557"/>
        <end position="572"/>
    </location>
</feature>
<evidence type="ECO:0000256" key="7">
    <source>
        <dbReference type="ARBA" id="ARBA00022833"/>
    </source>
</evidence>
<dbReference type="InterPro" id="IPR055065">
    <property type="entry name" value="OB_MCM10"/>
</dbReference>
<feature type="domain" description="Replication factor Mcm10 C-terminal" evidence="11">
    <location>
        <begin position="445"/>
        <end position="753"/>
    </location>
</feature>
<evidence type="ECO:0000259" key="11">
    <source>
        <dbReference type="SMART" id="SM01280"/>
    </source>
</evidence>
<evidence type="ECO:0000256" key="1">
    <source>
        <dbReference type="ARBA" id="ARBA00004123"/>
    </source>
</evidence>
<feature type="compositionally biased region" description="Acidic residues" evidence="10">
    <location>
        <begin position="586"/>
        <end position="598"/>
    </location>
</feature>
<keyword evidence="9" id="KW-0175">Coiled coil</keyword>
<dbReference type="PANTHER" id="PTHR13454">
    <property type="entry name" value="PROTEIN MCM10 HOMOLOG"/>
    <property type="match status" value="1"/>
</dbReference>
<dbReference type="InterPro" id="IPR056791">
    <property type="entry name" value="Znf_Mcm10_C"/>
</dbReference>
<dbReference type="Pfam" id="PF24863">
    <property type="entry name" value="zf-CCCH_Mcm10"/>
    <property type="match status" value="1"/>
</dbReference>
<dbReference type="EMBL" id="CAKKLH010000112">
    <property type="protein sequence ID" value="CAH0103600.1"/>
    <property type="molecule type" value="Genomic_DNA"/>
</dbReference>
<feature type="coiled-coil region" evidence="9">
    <location>
        <begin position="43"/>
        <end position="70"/>
    </location>
</feature>
<dbReference type="GO" id="GO:0006270">
    <property type="term" value="P:DNA replication initiation"/>
    <property type="evidence" value="ECO:0007669"/>
    <property type="project" value="InterPro"/>
</dbReference>
<keyword evidence="7" id="KW-0862">Zinc</keyword>
<evidence type="ECO:0000313" key="12">
    <source>
        <dbReference type="EMBL" id="CAH0103600.1"/>
    </source>
</evidence>
<evidence type="ECO:0000256" key="10">
    <source>
        <dbReference type="SAM" id="MobiDB-lite"/>
    </source>
</evidence>
<evidence type="ECO:0000256" key="3">
    <source>
        <dbReference type="ARBA" id="ARBA00017770"/>
    </source>
</evidence>
<evidence type="ECO:0000256" key="2">
    <source>
        <dbReference type="ARBA" id="ARBA00009679"/>
    </source>
</evidence>
<dbReference type="GO" id="GO:0003697">
    <property type="term" value="F:single-stranded DNA binding"/>
    <property type="evidence" value="ECO:0007669"/>
    <property type="project" value="InterPro"/>
</dbReference>
<evidence type="ECO:0000256" key="4">
    <source>
        <dbReference type="ARBA" id="ARBA00022705"/>
    </source>
</evidence>
<dbReference type="Pfam" id="PF09329">
    <property type="entry name" value="zf-primase"/>
    <property type="match status" value="1"/>
</dbReference>
<proteinExistence type="inferred from homology"/>
<dbReference type="GO" id="GO:0043596">
    <property type="term" value="C:nuclear replication fork"/>
    <property type="evidence" value="ECO:0007669"/>
    <property type="project" value="TreeGrafter"/>
</dbReference>
<organism evidence="12 13">
    <name type="scientific">Daphnia galeata</name>
    <dbReference type="NCBI Taxonomy" id="27404"/>
    <lineage>
        <taxon>Eukaryota</taxon>
        <taxon>Metazoa</taxon>
        <taxon>Ecdysozoa</taxon>
        <taxon>Arthropoda</taxon>
        <taxon>Crustacea</taxon>
        <taxon>Branchiopoda</taxon>
        <taxon>Diplostraca</taxon>
        <taxon>Cladocera</taxon>
        <taxon>Anomopoda</taxon>
        <taxon>Daphniidae</taxon>
        <taxon>Daphnia</taxon>
    </lineage>
</organism>
<dbReference type="SMART" id="SM01280">
    <property type="entry name" value="Mcm10"/>
    <property type="match status" value="1"/>
</dbReference>
<reference evidence="12" key="1">
    <citation type="submission" date="2021-11" db="EMBL/GenBank/DDBJ databases">
        <authorList>
            <person name="Schell T."/>
        </authorList>
    </citation>
    <scope>NUCLEOTIDE SEQUENCE</scope>
    <source>
        <strain evidence="12">M5</strain>
    </source>
</reference>
<dbReference type="Proteomes" id="UP000789390">
    <property type="component" value="Unassembled WGS sequence"/>
</dbReference>
<accession>A0A8J2RV44</accession>
<evidence type="ECO:0000313" key="13">
    <source>
        <dbReference type="Proteomes" id="UP000789390"/>
    </source>
</evidence>
<dbReference type="GO" id="GO:0008270">
    <property type="term" value="F:zinc ion binding"/>
    <property type="evidence" value="ECO:0007669"/>
    <property type="project" value="UniProtKB-KW"/>
</dbReference>
<keyword evidence="6" id="KW-0863">Zinc-finger</keyword>
<gene>
    <name evidence="12" type="ORF">DGAL_LOCUS6182</name>
</gene>
<keyword evidence="5" id="KW-0479">Metal-binding</keyword>
<feature type="region of interest" description="Disordered" evidence="10">
    <location>
        <begin position="555"/>
        <end position="607"/>
    </location>
</feature>
<dbReference type="Pfam" id="PF09332">
    <property type="entry name" value="Mcm10"/>
    <property type="match status" value="1"/>
</dbReference>
<dbReference type="OrthoDB" id="273123at2759"/>
<evidence type="ECO:0000256" key="6">
    <source>
        <dbReference type="ARBA" id="ARBA00022771"/>
    </source>
</evidence>
<feature type="region of interest" description="Disordered" evidence="10">
    <location>
        <begin position="90"/>
        <end position="117"/>
    </location>
</feature>
<dbReference type="InterPro" id="IPR015411">
    <property type="entry name" value="Rep_factor_Mcm10_C"/>
</dbReference>
<feature type="region of interest" description="Disordered" evidence="10">
    <location>
        <begin position="21"/>
        <end position="41"/>
    </location>
</feature>
<dbReference type="InterPro" id="IPR040184">
    <property type="entry name" value="Mcm10"/>
</dbReference>
<dbReference type="InterPro" id="IPR015408">
    <property type="entry name" value="Znf_Mcm10/DnaG"/>
</dbReference>